<dbReference type="GO" id="GO:0043709">
    <property type="term" value="P:cell adhesion involved in single-species biofilm formation"/>
    <property type="evidence" value="ECO:0007669"/>
    <property type="project" value="TreeGrafter"/>
</dbReference>
<dbReference type="STRING" id="286156.Ppb6_01027"/>
<dbReference type="PANTHER" id="PTHR33420">
    <property type="entry name" value="FIMBRIAL SUBUNIT ELFA-RELATED"/>
    <property type="match status" value="1"/>
</dbReference>
<dbReference type="SUPFAM" id="SSF49401">
    <property type="entry name" value="Bacterial adhesins"/>
    <property type="match status" value="1"/>
</dbReference>
<proteinExistence type="predicted"/>
<dbReference type="Gene3D" id="2.60.40.1090">
    <property type="entry name" value="Fimbrial-type adhesion domain"/>
    <property type="match status" value="1"/>
</dbReference>
<dbReference type="InterPro" id="IPR008966">
    <property type="entry name" value="Adhesion_dom_sf"/>
</dbReference>
<evidence type="ECO:0000259" key="2">
    <source>
        <dbReference type="Pfam" id="PF00419"/>
    </source>
</evidence>
<comment type="caution">
    <text evidence="3">The sequence shown here is derived from an EMBL/GenBank/DDBJ whole genome shotgun (WGS) entry which is preliminary data.</text>
</comment>
<feature type="domain" description="Fimbrial-type adhesion" evidence="2">
    <location>
        <begin position="45"/>
        <end position="199"/>
    </location>
</feature>
<dbReference type="Pfam" id="PF00419">
    <property type="entry name" value="Fimbrial"/>
    <property type="match status" value="1"/>
</dbReference>
<dbReference type="AlphaFoldDB" id="A0A1C0U7B2"/>
<accession>A0A1C0U7B2</accession>
<feature type="signal peptide" evidence="1">
    <location>
        <begin position="1"/>
        <end position="24"/>
    </location>
</feature>
<evidence type="ECO:0000313" key="4">
    <source>
        <dbReference type="Proteomes" id="UP000093476"/>
    </source>
</evidence>
<dbReference type="InterPro" id="IPR036937">
    <property type="entry name" value="Adhesion_dom_fimbrial_sf"/>
</dbReference>
<dbReference type="EMBL" id="LOMY01000031">
    <property type="protein sequence ID" value="OCQ53801.1"/>
    <property type="molecule type" value="Genomic_DNA"/>
</dbReference>
<keyword evidence="1" id="KW-0732">Signal</keyword>
<dbReference type="Proteomes" id="UP000093476">
    <property type="component" value="Unassembled WGS sequence"/>
</dbReference>
<dbReference type="GO" id="GO:0009289">
    <property type="term" value="C:pilus"/>
    <property type="evidence" value="ECO:0007669"/>
    <property type="project" value="InterPro"/>
</dbReference>
<dbReference type="PATRIC" id="fig|286156.4.peg.1172"/>
<feature type="chain" id="PRO_5008646737" evidence="1">
    <location>
        <begin position="25"/>
        <end position="199"/>
    </location>
</feature>
<protein>
    <submittedName>
        <fullName evidence="3">PAP fimbrial minor pilin protein</fullName>
    </submittedName>
</protein>
<dbReference type="PANTHER" id="PTHR33420:SF26">
    <property type="entry name" value="FIMBRIAL SUBUNIT"/>
    <property type="match status" value="1"/>
</dbReference>
<organism evidence="3 4">
    <name type="scientific">Photorhabdus australis subsp. thailandensis</name>
    <dbReference type="NCBI Taxonomy" id="2805096"/>
    <lineage>
        <taxon>Bacteria</taxon>
        <taxon>Pseudomonadati</taxon>
        <taxon>Pseudomonadota</taxon>
        <taxon>Gammaproteobacteria</taxon>
        <taxon>Enterobacterales</taxon>
        <taxon>Morganellaceae</taxon>
        <taxon>Photorhabdus</taxon>
    </lineage>
</organism>
<evidence type="ECO:0000313" key="3">
    <source>
        <dbReference type="EMBL" id="OCQ53801.1"/>
    </source>
</evidence>
<dbReference type="InterPro" id="IPR050263">
    <property type="entry name" value="Bact_Fimbrial_Adh_Pro"/>
</dbReference>
<reference evidence="3 4" key="1">
    <citation type="submission" date="2015-12" db="EMBL/GenBank/DDBJ databases">
        <title>Genome comparisons provide insights into the role of secondary metabolites in the pathogenic phase of the Photorhabdus life cycle.</title>
        <authorList>
            <person name="Tobias N.J."/>
            <person name="Mishra B."/>
            <person name="Gupta D.K."/>
            <person name="Thines M."/>
            <person name="Stinear T.P."/>
            <person name="Bode H.B."/>
        </authorList>
    </citation>
    <scope>NUCLEOTIDE SEQUENCE [LARGE SCALE GENOMIC DNA]</scope>
    <source>
        <strain evidence="3 4">PB68.1</strain>
    </source>
</reference>
<keyword evidence="4" id="KW-1185">Reference proteome</keyword>
<dbReference type="InterPro" id="IPR000259">
    <property type="entry name" value="Adhesion_dom_fimbrial"/>
</dbReference>
<name>A0A1C0U7B2_9GAMM</name>
<dbReference type="RefSeq" id="WP_065822383.1">
    <property type="nucleotide sequence ID" value="NZ_CAWMQZ010000031.1"/>
</dbReference>
<sequence precursor="true">MHIKQTGRALALVLLLIPVAVSQAIDNRAADADIEGYHGELHVFGTLTEAACRLDMTSEWQEVVLGTTPSSDLRRPGDKGTPIPFTLKFRDCLRTKGAVRDARTGNLTWSHLQPVVTVSFVAPADQDWPHLVRVMGITGLGLQITDTENNDIRLGERGRPRFVASEQDSLEYYVTPVRTPRALGTGQYRASLDFRVNYD</sequence>
<gene>
    <name evidence="3" type="primary">papH_1</name>
    <name evidence="3" type="ORF">Ppb6_01027</name>
</gene>
<evidence type="ECO:0000256" key="1">
    <source>
        <dbReference type="SAM" id="SignalP"/>
    </source>
</evidence>